<proteinExistence type="predicted"/>
<dbReference type="EMBL" id="CM056742">
    <property type="protein sequence ID" value="KAJ8675575.1"/>
    <property type="molecule type" value="Genomic_DNA"/>
</dbReference>
<dbReference type="Proteomes" id="UP001239111">
    <property type="component" value="Chromosome 2"/>
</dbReference>
<organism evidence="1 2">
    <name type="scientific">Eretmocerus hayati</name>
    <dbReference type="NCBI Taxonomy" id="131215"/>
    <lineage>
        <taxon>Eukaryota</taxon>
        <taxon>Metazoa</taxon>
        <taxon>Ecdysozoa</taxon>
        <taxon>Arthropoda</taxon>
        <taxon>Hexapoda</taxon>
        <taxon>Insecta</taxon>
        <taxon>Pterygota</taxon>
        <taxon>Neoptera</taxon>
        <taxon>Endopterygota</taxon>
        <taxon>Hymenoptera</taxon>
        <taxon>Apocrita</taxon>
        <taxon>Proctotrupomorpha</taxon>
        <taxon>Chalcidoidea</taxon>
        <taxon>Aphelinidae</taxon>
        <taxon>Aphelininae</taxon>
        <taxon>Eretmocerus</taxon>
    </lineage>
</organism>
<accession>A0ACC2NWK4</accession>
<sequence length="185" mass="20276">MTKDGTNVDATSKPSKFIEIVLDAIAKLGEKYGSSAKNILNYVRSNSKTINRNLTVQVQQALRRGVIGGQIKLCGSRYRLHCKRELKPPGKSEISEPKSPPSSPKSLRIKPKPLPTEPKSPVKEPQSNPKVSTKKTELPTSKLKIPKPEPPKTRSSTKDSNNKKTATSTSHSSKRKGKKNPPACK</sequence>
<keyword evidence="2" id="KW-1185">Reference proteome</keyword>
<evidence type="ECO:0000313" key="1">
    <source>
        <dbReference type="EMBL" id="KAJ8675575.1"/>
    </source>
</evidence>
<comment type="caution">
    <text evidence="1">The sequence shown here is derived from an EMBL/GenBank/DDBJ whole genome shotgun (WGS) entry which is preliminary data.</text>
</comment>
<gene>
    <name evidence="1" type="ORF">QAD02_011361</name>
</gene>
<name>A0ACC2NWK4_9HYME</name>
<protein>
    <submittedName>
        <fullName evidence="1">Uncharacterized protein</fullName>
    </submittedName>
</protein>
<evidence type="ECO:0000313" key="2">
    <source>
        <dbReference type="Proteomes" id="UP001239111"/>
    </source>
</evidence>
<reference evidence="1" key="1">
    <citation type="submission" date="2023-04" db="EMBL/GenBank/DDBJ databases">
        <title>A chromosome-level genome assembly of the parasitoid wasp Eretmocerus hayati.</title>
        <authorList>
            <person name="Zhong Y."/>
            <person name="Liu S."/>
            <person name="Liu Y."/>
        </authorList>
    </citation>
    <scope>NUCLEOTIDE SEQUENCE</scope>
    <source>
        <strain evidence="1">ZJU_SS_LIU_2023</strain>
    </source>
</reference>